<dbReference type="CDD" id="cd09274">
    <property type="entry name" value="RNase_HI_RT_Ty3"/>
    <property type="match status" value="1"/>
</dbReference>
<evidence type="ECO:0000259" key="11">
    <source>
        <dbReference type="PROSITE" id="PS50878"/>
    </source>
</evidence>
<dbReference type="GO" id="GO:0016787">
    <property type="term" value="F:hydrolase activity"/>
    <property type="evidence" value="ECO:0007669"/>
    <property type="project" value="UniProtKB-KW"/>
</dbReference>
<evidence type="ECO:0000256" key="6">
    <source>
        <dbReference type="ARBA" id="ARBA00022801"/>
    </source>
</evidence>
<dbReference type="Pfam" id="PF17921">
    <property type="entry name" value="Integrase_H2C2"/>
    <property type="match status" value="1"/>
</dbReference>
<dbReference type="Gene3D" id="2.40.70.10">
    <property type="entry name" value="Acid Proteases"/>
    <property type="match status" value="1"/>
</dbReference>
<keyword evidence="7" id="KW-0695">RNA-directed DNA polymerase</keyword>
<evidence type="ECO:0000313" key="13">
    <source>
        <dbReference type="Proteomes" id="UP000054107"/>
    </source>
</evidence>
<sequence length="1383" mass="156242">MTTADITQMPTSGTVKTNLALSHRSNEKSPRYRDGDNLQTFFKLYELTANLNGWESCQEKLAHVHNSFKGKLLEWIVNQSWETWEDFKVSLMERQEVSTKDDMHYLTKLLQTKRKNFATLNKFIFKFDELMQARSSLQAQNPQVATDPDSFYMKLFIKNSSPAEMRRYLKEKHSTKLSEMYKLARTFEDEDSSDDSSSDSESENDSSDDGSSGSDSEVGRRRSKKSKSKKHSMVKSSLPKVKDQEPSFKTALLAVLDHQQQQQQQFMLLLQQQNQQQTITPPVRMNPAFKCYNCKDPNHFDADCPNPCKHCGSLDHKRYQCEHKPSRVKAVQPAQPNRANGGTAGTSSSGLFMHIAEPVYAIQQSLFHNGDGDLLAMKRLRSESLKEKEAQDTKKAKYKANREAKKVAQLLKEINKSYVNSVNPLNQPDGPVPVIESQPIGSVQSTNSVIADDDSKMPMKLPAINEPVNAPLPDPLKIKPPVFESKTSTIVAELRDQKVYNLSYNEIIALSSKAHTEFRRPLVSKAQLENIHVKDIDDLLLNQECELPEGNHAPRTIGQLNGTPVNIILDTGCTPCVVSSELVKKLGLEDKMILIPKSSNGGILVGDGRRVHIKGMLKDLKLQLLPGHELLVDAVCLDVEHSAYDFLCGRVAMARFGVCADLGTSSWYLRKGVELEELEVFHTAVEQEATTCYLVNVQPVQPESDELKEPANPSGSEMFEKLFADIDANPLLSEEQRNEVKNLILSRSDAFGVGYQDLTQTNLVKFHVDTGDAKPVYKRPYGNMSFSELETLKKELEDMLAAGTLIPAMHSGAEAPHSGWSFQVMYVPKKNGEKRLVTMFQDLNKVTVPDSWPLPNITNLLESFGGCTYLSSLDLLKGFNQIACDESTIPKLQIATPFGAYCYTVMPFGVRNGPSTFARVIHLALRDFNFCATYIDDNQVYSQTYEDHLKHLELVFDRMIDVNMKLNPNKCVLFRQSLEFLGFEVSVNGISPIKSKVDAIMHTEVTRDKSGVRGFINMIGFYRRHIPQFAQRTIHLTNLLKKNAVFHWGPEHQAEFDKLKLSLANATLLVYPDPTKPYSVYCDASNLGIAAVLCQPDASGDDVPVCFVSRKLKPAEINYPIVEKELLAIVYALFKLRRYLLDRRFTVYTDNMTAKHLFEKKEPNTRLQRWCLSLQEYDFIIKHVDGNKNPSDYCSRYPLPLDQDEDGECMLDQLFSALYVGSVIPTLDYEPELSALVSCLVSSPQPSLSQEELSKLSLKAKNYMLGADWHLYRRVGSVKDQRYVKIPFIAERPGLLTEVHDGHGHFGVHSTWSILYRNYWWPNIFEQMKSFLKSCHTCQLFSPAPHSRSPHQGRSQNVLGIFKQFSIDYVGPLPMSKSGCKSV</sequence>
<dbReference type="CDD" id="cd00303">
    <property type="entry name" value="retropepsin_like"/>
    <property type="match status" value="1"/>
</dbReference>
<dbReference type="EMBL" id="LN733376">
    <property type="protein sequence ID" value="CEP16930.1"/>
    <property type="molecule type" value="Genomic_DNA"/>
</dbReference>
<feature type="domain" description="CCHC-type" evidence="10">
    <location>
        <begin position="290"/>
        <end position="306"/>
    </location>
</feature>
<dbReference type="CDD" id="cd01647">
    <property type="entry name" value="RT_LTR"/>
    <property type="match status" value="1"/>
</dbReference>
<keyword evidence="5" id="KW-0255">Endonuclease</keyword>
<keyword evidence="8" id="KW-0479">Metal-binding</keyword>
<keyword evidence="8" id="KW-0862">Zinc</keyword>
<dbReference type="InterPro" id="IPR021109">
    <property type="entry name" value="Peptidase_aspartic_dom_sf"/>
</dbReference>
<dbReference type="Gene3D" id="1.10.340.70">
    <property type="match status" value="1"/>
</dbReference>
<dbReference type="InterPro" id="IPR041588">
    <property type="entry name" value="Integrase_H2C2"/>
</dbReference>
<dbReference type="InterPro" id="IPR000477">
    <property type="entry name" value="RT_dom"/>
</dbReference>
<evidence type="ECO:0000256" key="3">
    <source>
        <dbReference type="ARBA" id="ARBA00022695"/>
    </source>
</evidence>
<dbReference type="InterPro" id="IPR001878">
    <property type="entry name" value="Znf_CCHC"/>
</dbReference>
<evidence type="ECO:0000259" key="10">
    <source>
        <dbReference type="PROSITE" id="PS50158"/>
    </source>
</evidence>
<dbReference type="EC" id="2.7.7.49" evidence="1"/>
<keyword evidence="2" id="KW-0808">Transferase</keyword>
<dbReference type="GO" id="GO:0003676">
    <property type="term" value="F:nucleic acid binding"/>
    <property type="evidence" value="ECO:0007669"/>
    <property type="project" value="InterPro"/>
</dbReference>
<evidence type="ECO:0000313" key="12">
    <source>
        <dbReference type="EMBL" id="CEP16930.1"/>
    </source>
</evidence>
<dbReference type="GO" id="GO:0008270">
    <property type="term" value="F:zinc ion binding"/>
    <property type="evidence" value="ECO:0007669"/>
    <property type="project" value="UniProtKB-KW"/>
</dbReference>
<dbReference type="Proteomes" id="UP000054107">
    <property type="component" value="Unassembled WGS sequence"/>
</dbReference>
<dbReference type="SUPFAM" id="SSF57756">
    <property type="entry name" value="Retrovirus zinc finger-like domains"/>
    <property type="match status" value="1"/>
</dbReference>
<dbReference type="FunFam" id="3.30.70.270:FF:000020">
    <property type="entry name" value="Transposon Tf2-6 polyprotein-like Protein"/>
    <property type="match status" value="1"/>
</dbReference>
<dbReference type="InterPro" id="IPR043502">
    <property type="entry name" value="DNA/RNA_pol_sf"/>
</dbReference>
<reference evidence="12 13" key="1">
    <citation type="submission" date="2014-09" db="EMBL/GenBank/DDBJ databases">
        <authorList>
            <person name="Ellenberger Sabrina"/>
        </authorList>
    </citation>
    <scope>NUCLEOTIDE SEQUENCE [LARGE SCALE GENOMIC DNA]</scope>
    <source>
        <strain evidence="12 13">CBS 412.66</strain>
    </source>
</reference>
<dbReference type="GO" id="GO:0004519">
    <property type="term" value="F:endonuclease activity"/>
    <property type="evidence" value="ECO:0007669"/>
    <property type="project" value="UniProtKB-KW"/>
</dbReference>
<dbReference type="PANTHER" id="PTHR37984:SF5">
    <property type="entry name" value="PROTEIN NYNRIN-LIKE"/>
    <property type="match status" value="1"/>
</dbReference>
<accession>A0A0B7NN21</accession>
<protein>
    <recommendedName>
        <fullName evidence="1">RNA-directed DNA polymerase</fullName>
        <ecNumber evidence="1">2.7.7.49</ecNumber>
    </recommendedName>
</protein>
<dbReference type="SMART" id="SM00343">
    <property type="entry name" value="ZnF_C2HC"/>
    <property type="match status" value="2"/>
</dbReference>
<evidence type="ECO:0000256" key="2">
    <source>
        <dbReference type="ARBA" id="ARBA00022679"/>
    </source>
</evidence>
<keyword evidence="13" id="KW-1185">Reference proteome</keyword>
<feature type="compositionally biased region" description="Acidic residues" evidence="9">
    <location>
        <begin position="188"/>
        <end position="208"/>
    </location>
</feature>
<dbReference type="PROSITE" id="PS50878">
    <property type="entry name" value="RT_POL"/>
    <property type="match status" value="1"/>
</dbReference>
<dbReference type="InterPro" id="IPR041373">
    <property type="entry name" value="RT_RNaseH"/>
</dbReference>
<keyword evidence="3" id="KW-0548">Nucleotidyltransferase</keyword>
<dbReference type="InterPro" id="IPR036875">
    <property type="entry name" value="Znf_CCHC_sf"/>
</dbReference>
<evidence type="ECO:0000256" key="1">
    <source>
        <dbReference type="ARBA" id="ARBA00012493"/>
    </source>
</evidence>
<dbReference type="Gene3D" id="3.30.70.270">
    <property type="match status" value="2"/>
</dbReference>
<dbReference type="Gene3D" id="3.10.10.10">
    <property type="entry name" value="HIV Type 1 Reverse Transcriptase, subunit A, domain 1"/>
    <property type="match status" value="1"/>
</dbReference>
<feature type="domain" description="Reverse transcriptase" evidence="11">
    <location>
        <begin position="808"/>
        <end position="985"/>
    </location>
</feature>
<dbReference type="Gene3D" id="4.10.60.10">
    <property type="entry name" value="Zinc finger, CCHC-type"/>
    <property type="match status" value="1"/>
</dbReference>
<dbReference type="SUPFAM" id="SSF56672">
    <property type="entry name" value="DNA/RNA polymerases"/>
    <property type="match status" value="1"/>
</dbReference>
<dbReference type="InterPro" id="IPR050951">
    <property type="entry name" value="Retrovirus_Pol_polyprotein"/>
</dbReference>
<dbReference type="PANTHER" id="PTHR37984">
    <property type="entry name" value="PROTEIN CBG26694"/>
    <property type="match status" value="1"/>
</dbReference>
<proteinExistence type="predicted"/>
<dbReference type="Pfam" id="PF17917">
    <property type="entry name" value="RT_RNaseH"/>
    <property type="match status" value="1"/>
</dbReference>
<dbReference type="STRING" id="35722.A0A0B7NN21"/>
<keyword evidence="8" id="KW-0863">Zinc-finger</keyword>
<keyword evidence="4" id="KW-0540">Nuclease</keyword>
<dbReference type="PROSITE" id="PS50158">
    <property type="entry name" value="ZF_CCHC"/>
    <property type="match status" value="1"/>
</dbReference>
<dbReference type="Pfam" id="PF00078">
    <property type="entry name" value="RVT_1"/>
    <property type="match status" value="1"/>
</dbReference>
<keyword evidence="6" id="KW-0378">Hydrolase</keyword>
<evidence type="ECO:0000256" key="9">
    <source>
        <dbReference type="SAM" id="MobiDB-lite"/>
    </source>
</evidence>
<feature type="compositionally biased region" description="Basic residues" evidence="9">
    <location>
        <begin position="221"/>
        <end position="233"/>
    </location>
</feature>
<dbReference type="OrthoDB" id="2285730at2759"/>
<evidence type="ECO:0000256" key="5">
    <source>
        <dbReference type="ARBA" id="ARBA00022759"/>
    </source>
</evidence>
<feature type="region of interest" description="Disordered" evidence="9">
    <location>
        <begin position="187"/>
        <end position="244"/>
    </location>
</feature>
<name>A0A0B7NN21_9FUNG</name>
<dbReference type="InterPro" id="IPR043128">
    <property type="entry name" value="Rev_trsase/Diguanyl_cyclase"/>
</dbReference>
<gene>
    <name evidence="12" type="primary">PARPA_11210.1 scaffold 42812</name>
</gene>
<dbReference type="GO" id="GO:0003964">
    <property type="term" value="F:RNA-directed DNA polymerase activity"/>
    <property type="evidence" value="ECO:0007669"/>
    <property type="project" value="UniProtKB-KW"/>
</dbReference>
<organism evidence="12 13">
    <name type="scientific">Parasitella parasitica</name>
    <dbReference type="NCBI Taxonomy" id="35722"/>
    <lineage>
        <taxon>Eukaryota</taxon>
        <taxon>Fungi</taxon>
        <taxon>Fungi incertae sedis</taxon>
        <taxon>Mucoromycota</taxon>
        <taxon>Mucoromycotina</taxon>
        <taxon>Mucoromycetes</taxon>
        <taxon>Mucorales</taxon>
        <taxon>Mucorineae</taxon>
        <taxon>Mucoraceae</taxon>
        <taxon>Parasitella</taxon>
    </lineage>
</organism>
<evidence type="ECO:0000256" key="8">
    <source>
        <dbReference type="PROSITE-ProRule" id="PRU00047"/>
    </source>
</evidence>
<evidence type="ECO:0000256" key="7">
    <source>
        <dbReference type="ARBA" id="ARBA00022918"/>
    </source>
</evidence>
<dbReference type="FunFam" id="3.10.20.370:FF:000001">
    <property type="entry name" value="Retrovirus-related Pol polyprotein from transposon 17.6-like protein"/>
    <property type="match status" value="1"/>
</dbReference>
<evidence type="ECO:0000256" key="4">
    <source>
        <dbReference type="ARBA" id="ARBA00022722"/>
    </source>
</evidence>